<keyword evidence="3" id="KW-1185">Reference proteome</keyword>
<name>A0A6G1ILI8_9PLEO</name>
<dbReference type="EMBL" id="MU005609">
    <property type="protein sequence ID" value="KAF2678749.1"/>
    <property type="molecule type" value="Genomic_DNA"/>
</dbReference>
<reference evidence="2" key="1">
    <citation type="journal article" date="2020" name="Stud. Mycol.">
        <title>101 Dothideomycetes genomes: a test case for predicting lifestyles and emergence of pathogens.</title>
        <authorList>
            <person name="Haridas S."/>
            <person name="Albert R."/>
            <person name="Binder M."/>
            <person name="Bloem J."/>
            <person name="Labutti K."/>
            <person name="Salamov A."/>
            <person name="Andreopoulos B."/>
            <person name="Baker S."/>
            <person name="Barry K."/>
            <person name="Bills G."/>
            <person name="Bluhm B."/>
            <person name="Cannon C."/>
            <person name="Castanera R."/>
            <person name="Culley D."/>
            <person name="Daum C."/>
            <person name="Ezra D."/>
            <person name="Gonzalez J."/>
            <person name="Henrissat B."/>
            <person name="Kuo A."/>
            <person name="Liang C."/>
            <person name="Lipzen A."/>
            <person name="Lutzoni F."/>
            <person name="Magnuson J."/>
            <person name="Mondo S."/>
            <person name="Nolan M."/>
            <person name="Ohm R."/>
            <person name="Pangilinan J."/>
            <person name="Park H.-J."/>
            <person name="Ramirez L."/>
            <person name="Alfaro M."/>
            <person name="Sun H."/>
            <person name="Tritt A."/>
            <person name="Yoshinaga Y."/>
            <person name="Zwiers L.-H."/>
            <person name="Turgeon B."/>
            <person name="Goodwin S."/>
            <person name="Spatafora J."/>
            <person name="Crous P."/>
            <person name="Grigoriev I."/>
        </authorList>
    </citation>
    <scope>NUCLEOTIDE SEQUENCE</scope>
    <source>
        <strain evidence="2">CBS 122367</strain>
    </source>
</reference>
<dbReference type="AlphaFoldDB" id="A0A6G1ILI8"/>
<sequence>MASNLACHCPNTSDSVKQGLIWGCVIFLVAFFTIIRCWRRDRREAKERRRARIWRETHLTTQWRQADNEELSSRQPPPPYDANHDIHLGLLEAQLHQAFDVEGQLPSAPERAALREGRRDHFIHFYFNNRIFITTTSWSIALAVTPEKQSDSDSAVVHDRQKPKETAAFIYKAIHTHHRRLPQSLHSYKIPNFSTTKTTSPRTSMLMAVVNDAAIAVTVFVAIILWLFVTWTLGMSQITEGVYERPKDESYDGP</sequence>
<evidence type="ECO:0000313" key="2">
    <source>
        <dbReference type="EMBL" id="KAF2678749.1"/>
    </source>
</evidence>
<proteinExistence type="predicted"/>
<organism evidence="2 3">
    <name type="scientific">Lentithecium fluviatile CBS 122367</name>
    <dbReference type="NCBI Taxonomy" id="1168545"/>
    <lineage>
        <taxon>Eukaryota</taxon>
        <taxon>Fungi</taxon>
        <taxon>Dikarya</taxon>
        <taxon>Ascomycota</taxon>
        <taxon>Pezizomycotina</taxon>
        <taxon>Dothideomycetes</taxon>
        <taxon>Pleosporomycetidae</taxon>
        <taxon>Pleosporales</taxon>
        <taxon>Massarineae</taxon>
        <taxon>Lentitheciaceae</taxon>
        <taxon>Lentithecium</taxon>
    </lineage>
</organism>
<evidence type="ECO:0000256" key="1">
    <source>
        <dbReference type="SAM" id="Phobius"/>
    </source>
</evidence>
<feature type="transmembrane region" description="Helical" evidence="1">
    <location>
        <begin position="20"/>
        <end position="38"/>
    </location>
</feature>
<gene>
    <name evidence="2" type="ORF">K458DRAFT_394614</name>
</gene>
<keyword evidence="1" id="KW-0472">Membrane</keyword>
<dbReference type="Proteomes" id="UP000799291">
    <property type="component" value="Unassembled WGS sequence"/>
</dbReference>
<feature type="transmembrane region" description="Helical" evidence="1">
    <location>
        <begin position="206"/>
        <end position="229"/>
    </location>
</feature>
<keyword evidence="1" id="KW-0812">Transmembrane</keyword>
<evidence type="ECO:0000313" key="3">
    <source>
        <dbReference type="Proteomes" id="UP000799291"/>
    </source>
</evidence>
<keyword evidence="1" id="KW-1133">Transmembrane helix</keyword>
<protein>
    <submittedName>
        <fullName evidence="2">Uncharacterized protein</fullName>
    </submittedName>
</protein>
<accession>A0A6G1ILI8</accession>